<proteinExistence type="predicted"/>
<sequence>MLEDPVGWWFWSPNCNLGKKKNRSRGHHENKRNQQKLYSTIMDSIAVNHPDPICKNSIPDKFLLAPLAMSTNSWAFLLSPIPTSSWALVLAPMNLSQITTLWTVFFTVFKVFHYVSLDFVYRTTKSFFI</sequence>
<organism evidence="2 3">
    <name type="scientific">Vicia faba</name>
    <name type="common">Broad bean</name>
    <name type="synonym">Faba vulgaris</name>
    <dbReference type="NCBI Taxonomy" id="3906"/>
    <lineage>
        <taxon>Eukaryota</taxon>
        <taxon>Viridiplantae</taxon>
        <taxon>Streptophyta</taxon>
        <taxon>Embryophyta</taxon>
        <taxon>Tracheophyta</taxon>
        <taxon>Spermatophyta</taxon>
        <taxon>Magnoliopsida</taxon>
        <taxon>eudicotyledons</taxon>
        <taxon>Gunneridae</taxon>
        <taxon>Pentapetalae</taxon>
        <taxon>rosids</taxon>
        <taxon>fabids</taxon>
        <taxon>Fabales</taxon>
        <taxon>Fabaceae</taxon>
        <taxon>Papilionoideae</taxon>
        <taxon>50 kb inversion clade</taxon>
        <taxon>NPAAA clade</taxon>
        <taxon>Hologalegina</taxon>
        <taxon>IRL clade</taxon>
        <taxon>Fabeae</taxon>
        <taxon>Vicia</taxon>
    </lineage>
</organism>
<keyword evidence="1" id="KW-0812">Transmembrane</keyword>
<keyword evidence="1" id="KW-1133">Transmembrane helix</keyword>
<evidence type="ECO:0000256" key="1">
    <source>
        <dbReference type="SAM" id="Phobius"/>
    </source>
</evidence>
<name>A0AAV1A550_VICFA</name>
<protein>
    <submittedName>
        <fullName evidence="2">Uncharacterized protein</fullName>
    </submittedName>
</protein>
<dbReference type="AlphaFoldDB" id="A0AAV1A550"/>
<dbReference type="Proteomes" id="UP001157006">
    <property type="component" value="Chromosome 3"/>
</dbReference>
<evidence type="ECO:0000313" key="3">
    <source>
        <dbReference type="Proteomes" id="UP001157006"/>
    </source>
</evidence>
<dbReference type="EMBL" id="OX451738">
    <property type="protein sequence ID" value="CAI8605137.1"/>
    <property type="molecule type" value="Genomic_DNA"/>
</dbReference>
<feature type="transmembrane region" description="Helical" evidence="1">
    <location>
        <begin position="101"/>
        <end position="121"/>
    </location>
</feature>
<evidence type="ECO:0000313" key="2">
    <source>
        <dbReference type="EMBL" id="CAI8605137.1"/>
    </source>
</evidence>
<gene>
    <name evidence="2" type="ORF">VFH_III168240</name>
</gene>
<accession>A0AAV1A550</accession>
<keyword evidence="3" id="KW-1185">Reference proteome</keyword>
<reference evidence="2 3" key="1">
    <citation type="submission" date="2023-01" db="EMBL/GenBank/DDBJ databases">
        <authorList>
            <person name="Kreplak J."/>
        </authorList>
    </citation>
    <scope>NUCLEOTIDE SEQUENCE [LARGE SCALE GENOMIC DNA]</scope>
</reference>
<keyword evidence="1" id="KW-0472">Membrane</keyword>